<dbReference type="PANTHER" id="PTHR43442:SF3">
    <property type="entry name" value="GLUCONOKINASE-RELATED"/>
    <property type="match status" value="1"/>
</dbReference>
<proteinExistence type="inferred from homology"/>
<keyword evidence="6 10" id="KW-0418">Kinase</keyword>
<comment type="pathway">
    <text evidence="1">Carbohydrate acid metabolism.</text>
</comment>
<dbReference type="GO" id="GO:0005524">
    <property type="term" value="F:ATP binding"/>
    <property type="evidence" value="ECO:0007669"/>
    <property type="project" value="UniProtKB-KW"/>
</dbReference>
<keyword evidence="4 10" id="KW-0808">Transferase</keyword>
<comment type="caution">
    <text evidence="11">The sequence shown here is derived from an EMBL/GenBank/DDBJ whole genome shotgun (WGS) entry which is preliminary data.</text>
</comment>
<keyword evidence="8" id="KW-0311">Gluconate utilization</keyword>
<evidence type="ECO:0000256" key="6">
    <source>
        <dbReference type="ARBA" id="ARBA00022777"/>
    </source>
</evidence>
<evidence type="ECO:0000313" key="11">
    <source>
        <dbReference type="EMBL" id="MCP2372495.1"/>
    </source>
</evidence>
<dbReference type="CDD" id="cd02021">
    <property type="entry name" value="GntK"/>
    <property type="match status" value="1"/>
</dbReference>
<evidence type="ECO:0000313" key="12">
    <source>
        <dbReference type="Proteomes" id="UP001139722"/>
    </source>
</evidence>
<comment type="similarity">
    <text evidence="2 10">Belongs to the gluconokinase GntK/GntV family.</text>
</comment>
<dbReference type="GO" id="GO:0046316">
    <property type="term" value="F:gluconokinase activity"/>
    <property type="evidence" value="ECO:0007669"/>
    <property type="project" value="UniProtKB-EC"/>
</dbReference>
<dbReference type="GO" id="GO:0005737">
    <property type="term" value="C:cytoplasm"/>
    <property type="evidence" value="ECO:0007669"/>
    <property type="project" value="TreeGrafter"/>
</dbReference>
<evidence type="ECO:0000256" key="7">
    <source>
        <dbReference type="ARBA" id="ARBA00022840"/>
    </source>
</evidence>
<dbReference type="InterPro" id="IPR027417">
    <property type="entry name" value="P-loop_NTPase"/>
</dbReference>
<protein>
    <recommendedName>
        <fullName evidence="3 10">Gluconokinase</fullName>
        <ecNumber evidence="3 10">2.7.1.12</ecNumber>
    </recommendedName>
</protein>
<dbReference type="Gene3D" id="3.40.50.300">
    <property type="entry name" value="P-loop containing nucleotide triphosphate hydrolases"/>
    <property type="match status" value="1"/>
</dbReference>
<dbReference type="NCBIfam" id="TIGR01313">
    <property type="entry name" value="therm_gnt_kin"/>
    <property type="match status" value="1"/>
</dbReference>
<reference evidence="11" key="1">
    <citation type="submission" date="2022-06" db="EMBL/GenBank/DDBJ databases">
        <title>Sequencing the genomes of 1000 actinobacteria strains.</title>
        <authorList>
            <person name="Klenk H.-P."/>
        </authorList>
    </citation>
    <scope>NUCLEOTIDE SEQUENCE</scope>
    <source>
        <strain evidence="11">DSM 22016</strain>
    </source>
</reference>
<evidence type="ECO:0000256" key="1">
    <source>
        <dbReference type="ARBA" id="ARBA00004761"/>
    </source>
</evidence>
<dbReference type="GO" id="GO:0019521">
    <property type="term" value="P:D-gluconate metabolic process"/>
    <property type="evidence" value="ECO:0007669"/>
    <property type="project" value="UniProtKB-KW"/>
</dbReference>
<name>A0A9X2H0E3_9MICO</name>
<evidence type="ECO:0000256" key="9">
    <source>
        <dbReference type="ARBA" id="ARBA00048090"/>
    </source>
</evidence>
<dbReference type="Pfam" id="PF01202">
    <property type="entry name" value="SKI"/>
    <property type="match status" value="1"/>
</dbReference>
<dbReference type="Proteomes" id="UP001139722">
    <property type="component" value="Unassembled WGS sequence"/>
</dbReference>
<dbReference type="SUPFAM" id="SSF52540">
    <property type="entry name" value="P-loop containing nucleoside triphosphate hydrolases"/>
    <property type="match status" value="1"/>
</dbReference>
<evidence type="ECO:0000256" key="8">
    <source>
        <dbReference type="ARBA" id="ARBA00023064"/>
    </source>
</evidence>
<keyword evidence="7 10" id="KW-0067">ATP-binding</keyword>
<dbReference type="AlphaFoldDB" id="A0A9X2H0E3"/>
<evidence type="ECO:0000256" key="2">
    <source>
        <dbReference type="ARBA" id="ARBA00008420"/>
    </source>
</evidence>
<dbReference type="OrthoDB" id="9795716at2"/>
<evidence type="ECO:0000256" key="3">
    <source>
        <dbReference type="ARBA" id="ARBA00012054"/>
    </source>
</evidence>
<comment type="catalytic activity">
    <reaction evidence="9 10">
        <text>D-gluconate + ATP = 6-phospho-D-gluconate + ADP + H(+)</text>
        <dbReference type="Rhea" id="RHEA:19433"/>
        <dbReference type="ChEBI" id="CHEBI:15378"/>
        <dbReference type="ChEBI" id="CHEBI:18391"/>
        <dbReference type="ChEBI" id="CHEBI:30616"/>
        <dbReference type="ChEBI" id="CHEBI:58759"/>
        <dbReference type="ChEBI" id="CHEBI:456216"/>
        <dbReference type="EC" id="2.7.1.12"/>
    </reaction>
</comment>
<sequence>MSAREPEPPTVVVMGVSGSGKSTIGRLVARELGVPFTDADDLHPIANIEKMASGVPLDDEDRRPWLELVGTTLAEADRAGTGLVVACSALKRAYRDAILAEAPATLFLHLHGSRAVLAARTEGRTGHFMPPSLLDSQLASLEPLERDEPGVVVDIGDPVEKVVERAAASVAARLGD</sequence>
<dbReference type="FunFam" id="3.40.50.300:FF:000522">
    <property type="entry name" value="Gluconokinase"/>
    <property type="match status" value="1"/>
</dbReference>
<evidence type="ECO:0000256" key="5">
    <source>
        <dbReference type="ARBA" id="ARBA00022741"/>
    </source>
</evidence>
<gene>
    <name evidence="11" type="ORF">BJ978_003171</name>
</gene>
<organism evidence="11 12">
    <name type="scientific">Agromyces terreus</name>
    <dbReference type="NCBI Taxonomy" id="424795"/>
    <lineage>
        <taxon>Bacteria</taxon>
        <taxon>Bacillati</taxon>
        <taxon>Actinomycetota</taxon>
        <taxon>Actinomycetes</taxon>
        <taxon>Micrococcales</taxon>
        <taxon>Microbacteriaceae</taxon>
        <taxon>Agromyces</taxon>
    </lineage>
</organism>
<evidence type="ECO:0000256" key="10">
    <source>
        <dbReference type="RuleBase" id="RU363066"/>
    </source>
</evidence>
<keyword evidence="5 10" id="KW-0547">Nucleotide-binding</keyword>
<keyword evidence="12" id="KW-1185">Reference proteome</keyword>
<dbReference type="InterPro" id="IPR031322">
    <property type="entry name" value="Shikimate/glucono_kinase"/>
</dbReference>
<dbReference type="RefSeq" id="WP_156997432.1">
    <property type="nucleotide sequence ID" value="NZ_BAAANU010000001.1"/>
</dbReference>
<dbReference type="PANTHER" id="PTHR43442">
    <property type="entry name" value="GLUCONOKINASE-RELATED"/>
    <property type="match status" value="1"/>
</dbReference>
<dbReference type="EMBL" id="JAMZDY010000001">
    <property type="protein sequence ID" value="MCP2372495.1"/>
    <property type="molecule type" value="Genomic_DNA"/>
</dbReference>
<accession>A0A9X2H0E3</accession>
<dbReference type="EC" id="2.7.1.12" evidence="3 10"/>
<dbReference type="InterPro" id="IPR006001">
    <property type="entry name" value="Therm_gnt_kin"/>
</dbReference>
<evidence type="ECO:0000256" key="4">
    <source>
        <dbReference type="ARBA" id="ARBA00022679"/>
    </source>
</evidence>